<keyword evidence="1" id="KW-1133">Transmembrane helix</keyword>
<keyword evidence="1" id="KW-0812">Transmembrane</keyword>
<feature type="transmembrane region" description="Helical" evidence="1">
    <location>
        <begin position="6"/>
        <end position="28"/>
    </location>
</feature>
<dbReference type="AlphaFoldDB" id="X1IM31"/>
<organism evidence="2">
    <name type="scientific">marine sediment metagenome</name>
    <dbReference type="NCBI Taxonomy" id="412755"/>
    <lineage>
        <taxon>unclassified sequences</taxon>
        <taxon>metagenomes</taxon>
        <taxon>ecological metagenomes</taxon>
    </lineage>
</organism>
<feature type="non-terminal residue" evidence="2">
    <location>
        <position position="1"/>
    </location>
</feature>
<protein>
    <submittedName>
        <fullName evidence="2">Uncharacterized protein</fullName>
    </submittedName>
</protein>
<sequence length="49" mass="5685">IIFVLNPILSMILGMVIASPILFADYIVRHYIDKNKKNRIVEEGRVKQD</sequence>
<name>X1IM31_9ZZZZ</name>
<comment type="caution">
    <text evidence="2">The sequence shown here is derived from an EMBL/GenBank/DDBJ whole genome shotgun (WGS) entry which is preliminary data.</text>
</comment>
<evidence type="ECO:0000313" key="2">
    <source>
        <dbReference type="EMBL" id="GAH58608.1"/>
    </source>
</evidence>
<keyword evidence="1" id="KW-0472">Membrane</keyword>
<accession>X1IM31</accession>
<proteinExistence type="predicted"/>
<dbReference type="EMBL" id="BARU01016119">
    <property type="protein sequence ID" value="GAH58608.1"/>
    <property type="molecule type" value="Genomic_DNA"/>
</dbReference>
<reference evidence="2" key="1">
    <citation type="journal article" date="2014" name="Front. Microbiol.">
        <title>High frequency of phylogenetically diverse reductive dehalogenase-homologous genes in deep subseafloor sedimentary metagenomes.</title>
        <authorList>
            <person name="Kawai M."/>
            <person name="Futagami T."/>
            <person name="Toyoda A."/>
            <person name="Takaki Y."/>
            <person name="Nishi S."/>
            <person name="Hori S."/>
            <person name="Arai W."/>
            <person name="Tsubouchi T."/>
            <person name="Morono Y."/>
            <person name="Uchiyama I."/>
            <person name="Ito T."/>
            <person name="Fujiyama A."/>
            <person name="Inagaki F."/>
            <person name="Takami H."/>
        </authorList>
    </citation>
    <scope>NUCLEOTIDE SEQUENCE</scope>
    <source>
        <strain evidence="2">Expedition CK06-06</strain>
    </source>
</reference>
<gene>
    <name evidence="2" type="ORF">S03H2_27149</name>
</gene>
<feature type="non-terminal residue" evidence="2">
    <location>
        <position position="49"/>
    </location>
</feature>
<evidence type="ECO:0000256" key="1">
    <source>
        <dbReference type="SAM" id="Phobius"/>
    </source>
</evidence>